<evidence type="ECO:0000256" key="5">
    <source>
        <dbReference type="ARBA" id="ARBA00032875"/>
    </source>
</evidence>
<comment type="similarity">
    <text evidence="1">Belongs to the ATP-dependent AMP-binding enzyme family.</text>
</comment>
<dbReference type="PROSITE" id="PS00455">
    <property type="entry name" value="AMP_BINDING"/>
    <property type="match status" value="1"/>
</dbReference>
<evidence type="ECO:0000313" key="8">
    <source>
        <dbReference type="Proteomes" id="UP000614996"/>
    </source>
</evidence>
<dbReference type="InterPro" id="IPR020845">
    <property type="entry name" value="AMP-binding_CS"/>
</dbReference>
<dbReference type="InterPro" id="IPR000873">
    <property type="entry name" value="AMP-dep_synth/lig_dom"/>
</dbReference>
<evidence type="ECO:0000256" key="2">
    <source>
        <dbReference type="ARBA" id="ARBA00022598"/>
    </source>
</evidence>
<keyword evidence="3" id="KW-0276">Fatty acid metabolism</keyword>
<keyword evidence="4" id="KW-0443">Lipid metabolism</keyword>
<sequence length="542" mass="57129">MREYQTPAVSAASGLSSMADPVYRNAVEQPAAVAFAPSQGAGRVTAAEFADRVTAVGKGLIAAGVRAGDRIGLLSATRYEWAVCDYALWSIGAVSVPVYDTASVEQVAWILRDSGAGWCFVGNADEARVVEAAARAVDGPAPRLLRLDDGVLDRLAERAAEVDAEVFEQRRKVPPDSVATVIYTSGTTGPAKGVAITHDNFLSNLDGFLDRLGPVFSPGGAIVLFLPLAHIFTRTMQCAAVLRRVRITHLPRTAELVAGLAAVRPTVLPLVPRYMEKLRDAAPDGDAAAVLGGRCGAIVVGGAPHDERIGHFYRSAGIAVYEGYGLTEVAGPATINGPDATRLGTVGRPLAGVSVRIAADGEVLVRGDCVFGGYHRNPAATASALVDGWLHTGDLGVLDDDGFLSLTGRKKDLVITAGGKNVDVTTLESRLRAHPLISQAVVVGDRRPFVSCLVTLDPAVLRERGRPDGPFDRDPALRAEVQAAVTAANAAVSRAESIRAFRILDGELTVSGGELTASLKVRRETVNSRYREEIDAMYPPDS</sequence>
<dbReference type="AlphaFoldDB" id="A0A8J4A647"/>
<dbReference type="Pfam" id="PF23562">
    <property type="entry name" value="AMP-binding_C_3"/>
    <property type="match status" value="1"/>
</dbReference>
<name>A0A8J4A647_9ACTN</name>
<organism evidence="7 8">
    <name type="scientific">Actinocatenispora comari</name>
    <dbReference type="NCBI Taxonomy" id="2807577"/>
    <lineage>
        <taxon>Bacteria</taxon>
        <taxon>Bacillati</taxon>
        <taxon>Actinomycetota</taxon>
        <taxon>Actinomycetes</taxon>
        <taxon>Micromonosporales</taxon>
        <taxon>Micromonosporaceae</taxon>
        <taxon>Actinocatenispora</taxon>
    </lineage>
</organism>
<dbReference type="RefSeq" id="WP_207123200.1">
    <property type="nucleotide sequence ID" value="NZ_BOPO01000007.1"/>
</dbReference>
<evidence type="ECO:0000256" key="4">
    <source>
        <dbReference type="ARBA" id="ARBA00023098"/>
    </source>
</evidence>
<evidence type="ECO:0000313" key="7">
    <source>
        <dbReference type="EMBL" id="GIL25591.1"/>
    </source>
</evidence>
<accession>A0A8J4A647</accession>
<dbReference type="SUPFAM" id="SSF56801">
    <property type="entry name" value="Acetyl-CoA synthetase-like"/>
    <property type="match status" value="1"/>
</dbReference>
<dbReference type="Gene3D" id="3.40.50.12780">
    <property type="entry name" value="N-terminal domain of ligase-like"/>
    <property type="match status" value="1"/>
</dbReference>
<dbReference type="Pfam" id="PF00501">
    <property type="entry name" value="AMP-binding"/>
    <property type="match status" value="1"/>
</dbReference>
<dbReference type="GO" id="GO:0004467">
    <property type="term" value="F:long-chain fatty acid-CoA ligase activity"/>
    <property type="evidence" value="ECO:0007669"/>
    <property type="project" value="TreeGrafter"/>
</dbReference>
<dbReference type="EMBL" id="BOPO01000007">
    <property type="protein sequence ID" value="GIL25591.1"/>
    <property type="molecule type" value="Genomic_DNA"/>
</dbReference>
<comment type="caution">
    <text evidence="7">The sequence shown here is derived from an EMBL/GenBank/DDBJ whole genome shotgun (WGS) entry which is preliminary data.</text>
</comment>
<dbReference type="CDD" id="cd05907">
    <property type="entry name" value="VL_LC_FACS_like"/>
    <property type="match status" value="1"/>
</dbReference>
<dbReference type="PANTHER" id="PTHR43272">
    <property type="entry name" value="LONG-CHAIN-FATTY-ACID--COA LIGASE"/>
    <property type="match status" value="1"/>
</dbReference>
<gene>
    <name evidence="7" type="primary">fadD15</name>
    <name evidence="7" type="ORF">NUM_08450</name>
</gene>
<dbReference type="PANTHER" id="PTHR43272:SF32">
    <property type="entry name" value="AMP-DEPENDENT SYNTHETASE_LIGASE DOMAIN-CONTAINING PROTEIN"/>
    <property type="match status" value="1"/>
</dbReference>
<evidence type="ECO:0000259" key="6">
    <source>
        <dbReference type="Pfam" id="PF00501"/>
    </source>
</evidence>
<proteinExistence type="inferred from homology"/>
<keyword evidence="8" id="KW-1185">Reference proteome</keyword>
<dbReference type="GO" id="GO:0016020">
    <property type="term" value="C:membrane"/>
    <property type="evidence" value="ECO:0007669"/>
    <property type="project" value="TreeGrafter"/>
</dbReference>
<dbReference type="Proteomes" id="UP000614996">
    <property type="component" value="Unassembled WGS sequence"/>
</dbReference>
<evidence type="ECO:0000256" key="3">
    <source>
        <dbReference type="ARBA" id="ARBA00022832"/>
    </source>
</evidence>
<protein>
    <recommendedName>
        <fullName evidence="5">Acyl-CoA synthetase</fullName>
    </recommendedName>
</protein>
<reference evidence="8" key="1">
    <citation type="journal article" date="2021" name="Int. J. Syst. Evol. Microbiol.">
        <title>Actinocatenispora comari sp. nov., an endophytic actinomycete isolated from aerial parts of Comarum salesowianum.</title>
        <authorList>
            <person name="Oyunbileg N."/>
            <person name="Iizaka Y."/>
            <person name="Hamada M."/>
            <person name="Davaapurev B.O."/>
            <person name="Fukumoto A."/>
            <person name="Tsetseg B."/>
            <person name="Kato F."/>
            <person name="Tamura T."/>
            <person name="Batkhuu J."/>
            <person name="Anzai Y."/>
        </authorList>
    </citation>
    <scope>NUCLEOTIDE SEQUENCE [LARGE SCALE GENOMIC DNA]</scope>
    <source>
        <strain evidence="8">NUM-2625</strain>
    </source>
</reference>
<feature type="domain" description="AMP-dependent synthetase/ligase" evidence="6">
    <location>
        <begin position="24"/>
        <end position="375"/>
    </location>
</feature>
<dbReference type="InterPro" id="IPR042099">
    <property type="entry name" value="ANL_N_sf"/>
</dbReference>
<evidence type="ECO:0000256" key="1">
    <source>
        <dbReference type="ARBA" id="ARBA00006432"/>
    </source>
</evidence>
<keyword evidence="2 7" id="KW-0436">Ligase</keyword>